<dbReference type="CDD" id="cd04301">
    <property type="entry name" value="NAT_SF"/>
    <property type="match status" value="1"/>
</dbReference>
<dbReference type="Proteomes" id="UP001611383">
    <property type="component" value="Chromosome"/>
</dbReference>
<gene>
    <name evidence="4" type="ORF">F0U60_03110</name>
</gene>
<protein>
    <submittedName>
        <fullName evidence="4">GNAT family N-acetyltransferase</fullName>
    </submittedName>
</protein>
<sequence>MQAGWNIRKASVEDMDELIRLRVALLRTTREVETLEDEEALVAKTRRYLERAMPAGRFHAWVAEVGGRLVASSGVMPFERPPVPGNMAGLEMHILNMYTEPEWRGRGIARALFTELMRFSREQGAGRIWLHASDEGRPLYESVGFKPNPMALEWTPPEEA</sequence>
<dbReference type="Pfam" id="PF00583">
    <property type="entry name" value="Acetyltransf_1"/>
    <property type="match status" value="1"/>
</dbReference>
<dbReference type="InterPro" id="IPR050832">
    <property type="entry name" value="Bact_Acetyltransf"/>
</dbReference>
<dbReference type="PROSITE" id="PS51186">
    <property type="entry name" value="GNAT"/>
    <property type="match status" value="1"/>
</dbReference>
<dbReference type="InterPro" id="IPR000182">
    <property type="entry name" value="GNAT_dom"/>
</dbReference>
<evidence type="ECO:0000313" key="4">
    <source>
        <dbReference type="EMBL" id="WNG43198.1"/>
    </source>
</evidence>
<keyword evidence="5" id="KW-1185">Reference proteome</keyword>
<evidence type="ECO:0000313" key="5">
    <source>
        <dbReference type="Proteomes" id="UP001611383"/>
    </source>
</evidence>
<keyword evidence="2" id="KW-0012">Acyltransferase</keyword>
<accession>A0ABY9WIS9</accession>
<reference evidence="4 5" key="1">
    <citation type="submission" date="2019-08" db="EMBL/GenBank/DDBJ databases">
        <title>Archangium and Cystobacter genomes.</title>
        <authorList>
            <person name="Chen I.-C.K."/>
            <person name="Wielgoss S."/>
        </authorList>
    </citation>
    <scope>NUCLEOTIDE SEQUENCE [LARGE SCALE GENOMIC DNA]</scope>
    <source>
        <strain evidence="4 5">Cbm 6</strain>
    </source>
</reference>
<dbReference type="SUPFAM" id="SSF55729">
    <property type="entry name" value="Acyl-CoA N-acyltransferases (Nat)"/>
    <property type="match status" value="1"/>
</dbReference>
<dbReference type="Gene3D" id="3.40.630.30">
    <property type="match status" value="1"/>
</dbReference>
<name>A0ABY9WIS9_9BACT</name>
<evidence type="ECO:0000259" key="3">
    <source>
        <dbReference type="PROSITE" id="PS51186"/>
    </source>
</evidence>
<keyword evidence="1" id="KW-0808">Transferase</keyword>
<dbReference type="EMBL" id="CP043494">
    <property type="protein sequence ID" value="WNG43198.1"/>
    <property type="molecule type" value="Genomic_DNA"/>
</dbReference>
<proteinExistence type="predicted"/>
<dbReference type="PANTHER" id="PTHR43877">
    <property type="entry name" value="AMINOALKYLPHOSPHONATE N-ACETYLTRANSFERASE-RELATED-RELATED"/>
    <property type="match status" value="1"/>
</dbReference>
<evidence type="ECO:0000256" key="2">
    <source>
        <dbReference type="ARBA" id="ARBA00023315"/>
    </source>
</evidence>
<evidence type="ECO:0000256" key="1">
    <source>
        <dbReference type="ARBA" id="ARBA00022679"/>
    </source>
</evidence>
<dbReference type="RefSeq" id="WP_395813762.1">
    <property type="nucleotide sequence ID" value="NZ_CP043494.1"/>
</dbReference>
<dbReference type="InterPro" id="IPR016181">
    <property type="entry name" value="Acyl_CoA_acyltransferase"/>
</dbReference>
<organism evidence="4 5">
    <name type="scientific">Archangium minus</name>
    <dbReference type="NCBI Taxonomy" id="83450"/>
    <lineage>
        <taxon>Bacteria</taxon>
        <taxon>Pseudomonadati</taxon>
        <taxon>Myxococcota</taxon>
        <taxon>Myxococcia</taxon>
        <taxon>Myxococcales</taxon>
        <taxon>Cystobacterineae</taxon>
        <taxon>Archangiaceae</taxon>
        <taxon>Archangium</taxon>
    </lineage>
</organism>
<feature type="domain" description="N-acetyltransferase" evidence="3">
    <location>
        <begin position="5"/>
        <end position="160"/>
    </location>
</feature>